<feature type="region of interest" description="Disordered" evidence="1">
    <location>
        <begin position="306"/>
        <end position="332"/>
    </location>
</feature>
<accession>A0ABQ9GBN7</accession>
<keyword evidence="3" id="KW-1185">Reference proteome</keyword>
<protein>
    <submittedName>
        <fullName evidence="2">Uncharacterized protein</fullName>
    </submittedName>
</protein>
<name>A0ABQ9GBN7_9NEOP</name>
<dbReference type="Proteomes" id="UP001159363">
    <property type="component" value="Chromosome 12"/>
</dbReference>
<dbReference type="EMBL" id="JARBHB010000013">
    <property type="protein sequence ID" value="KAJ8869824.1"/>
    <property type="molecule type" value="Genomic_DNA"/>
</dbReference>
<sequence>MRFVVMCNKGLRDNRSRSARLLDMAPVDIPISPVSVTCHWVLRSDARRVLAACCTLKRQSAVVYWFRTLASRQGETGLIPGAVASGFSLVGIVLDDAADRRVFLKISRFRHSYIPALLHTHLTSPSPALKASMLGAAQISALYSTLPALEVVEHTDAAGTEVDGFVGDAYGAAVGSPPIEVDDTIDVMSDVVDGCNATGNLTEEVAGAVGTIPEEIDLKKSMELLVPLPKKSMALPRGRSMRRSLSVVSPTVVKRALENTAVVICRLARGAGILLGESVTRDKRHGNSDARNRRQLDSDKLDNLQLNSVGARKPPMTRVGRKYPKVLGSYPH</sequence>
<organism evidence="2 3">
    <name type="scientific">Dryococelus australis</name>
    <dbReference type="NCBI Taxonomy" id="614101"/>
    <lineage>
        <taxon>Eukaryota</taxon>
        <taxon>Metazoa</taxon>
        <taxon>Ecdysozoa</taxon>
        <taxon>Arthropoda</taxon>
        <taxon>Hexapoda</taxon>
        <taxon>Insecta</taxon>
        <taxon>Pterygota</taxon>
        <taxon>Neoptera</taxon>
        <taxon>Polyneoptera</taxon>
        <taxon>Phasmatodea</taxon>
        <taxon>Verophasmatodea</taxon>
        <taxon>Anareolatae</taxon>
        <taxon>Phasmatidae</taxon>
        <taxon>Eurycanthinae</taxon>
        <taxon>Dryococelus</taxon>
    </lineage>
</organism>
<evidence type="ECO:0000256" key="1">
    <source>
        <dbReference type="SAM" id="MobiDB-lite"/>
    </source>
</evidence>
<evidence type="ECO:0000313" key="3">
    <source>
        <dbReference type="Proteomes" id="UP001159363"/>
    </source>
</evidence>
<comment type="caution">
    <text evidence="2">The sequence shown here is derived from an EMBL/GenBank/DDBJ whole genome shotgun (WGS) entry which is preliminary data.</text>
</comment>
<gene>
    <name evidence="2" type="ORF">PR048_028833</name>
</gene>
<proteinExistence type="predicted"/>
<evidence type="ECO:0000313" key="2">
    <source>
        <dbReference type="EMBL" id="KAJ8869824.1"/>
    </source>
</evidence>
<reference evidence="2 3" key="1">
    <citation type="submission" date="2023-02" db="EMBL/GenBank/DDBJ databases">
        <title>LHISI_Scaffold_Assembly.</title>
        <authorList>
            <person name="Stuart O.P."/>
            <person name="Cleave R."/>
            <person name="Magrath M.J.L."/>
            <person name="Mikheyev A.S."/>
        </authorList>
    </citation>
    <scope>NUCLEOTIDE SEQUENCE [LARGE SCALE GENOMIC DNA]</scope>
    <source>
        <strain evidence="2">Daus_M_001</strain>
        <tissue evidence="2">Leg muscle</tissue>
    </source>
</reference>